<dbReference type="Gene3D" id="3.50.50.60">
    <property type="entry name" value="FAD/NAD(P)-binding domain"/>
    <property type="match status" value="2"/>
</dbReference>
<proteinExistence type="predicted"/>
<evidence type="ECO:0000256" key="3">
    <source>
        <dbReference type="ARBA" id="ARBA00022827"/>
    </source>
</evidence>
<reference evidence="6 7" key="1">
    <citation type="journal article" date="2019" name="Int. J. Syst. Evol. Microbiol.">
        <title>The Global Catalogue of Microorganisms (GCM) 10K type strain sequencing project: providing services to taxonomists for standard genome sequencing and annotation.</title>
        <authorList>
            <consortium name="The Broad Institute Genomics Platform"/>
            <consortium name="The Broad Institute Genome Sequencing Center for Infectious Disease"/>
            <person name="Wu L."/>
            <person name="Ma J."/>
        </authorList>
    </citation>
    <scope>NUCLEOTIDE SEQUENCE [LARGE SCALE GENOMIC DNA]</scope>
    <source>
        <strain evidence="6 7">JCM 14046</strain>
    </source>
</reference>
<dbReference type="PANTHER" id="PTHR43400:SF10">
    <property type="entry name" value="3-OXOSTEROID 1-DEHYDROGENASE"/>
    <property type="match status" value="1"/>
</dbReference>
<comment type="caution">
    <text evidence="6">The sequence shown here is derived from an EMBL/GenBank/DDBJ whole genome shotgun (WGS) entry which is preliminary data.</text>
</comment>
<dbReference type="InterPro" id="IPR050315">
    <property type="entry name" value="FAD-oxidoreductase_2"/>
</dbReference>
<evidence type="ECO:0000256" key="2">
    <source>
        <dbReference type="ARBA" id="ARBA00022630"/>
    </source>
</evidence>
<dbReference type="Pfam" id="PF00890">
    <property type="entry name" value="FAD_binding_2"/>
    <property type="match status" value="1"/>
</dbReference>
<name>A0ABN2PQA5_9ACTN</name>
<dbReference type="PANTHER" id="PTHR43400">
    <property type="entry name" value="FUMARATE REDUCTASE"/>
    <property type="match status" value="1"/>
</dbReference>
<dbReference type="SUPFAM" id="SSF56425">
    <property type="entry name" value="Succinate dehydrogenase/fumarate reductase flavoprotein, catalytic domain"/>
    <property type="match status" value="1"/>
</dbReference>
<keyword evidence="7" id="KW-1185">Reference proteome</keyword>
<dbReference type="SUPFAM" id="SSF51905">
    <property type="entry name" value="FAD/NAD(P)-binding domain"/>
    <property type="match status" value="1"/>
</dbReference>
<dbReference type="InterPro" id="IPR027477">
    <property type="entry name" value="Succ_DH/fumarate_Rdtase_cat_sf"/>
</dbReference>
<keyword evidence="4" id="KW-0560">Oxidoreductase</keyword>
<organism evidence="6 7">
    <name type="scientific">Nocardioides lentus</name>
    <dbReference type="NCBI Taxonomy" id="338077"/>
    <lineage>
        <taxon>Bacteria</taxon>
        <taxon>Bacillati</taxon>
        <taxon>Actinomycetota</taxon>
        <taxon>Actinomycetes</taxon>
        <taxon>Propionibacteriales</taxon>
        <taxon>Nocardioidaceae</taxon>
        <taxon>Nocardioides</taxon>
    </lineage>
</organism>
<dbReference type="InterPro" id="IPR003953">
    <property type="entry name" value="FAD-dep_OxRdtase_2_FAD-bd"/>
</dbReference>
<accession>A0ABN2PQA5</accession>
<evidence type="ECO:0000313" key="7">
    <source>
        <dbReference type="Proteomes" id="UP001501612"/>
    </source>
</evidence>
<dbReference type="InterPro" id="IPR036188">
    <property type="entry name" value="FAD/NAD-bd_sf"/>
</dbReference>
<keyword evidence="3" id="KW-0274">FAD</keyword>
<evidence type="ECO:0000259" key="5">
    <source>
        <dbReference type="Pfam" id="PF00890"/>
    </source>
</evidence>
<evidence type="ECO:0000256" key="4">
    <source>
        <dbReference type="ARBA" id="ARBA00023002"/>
    </source>
</evidence>
<evidence type="ECO:0000313" key="6">
    <source>
        <dbReference type="EMBL" id="GAA1928764.1"/>
    </source>
</evidence>
<feature type="domain" description="FAD-dependent oxidoreductase 2 FAD-binding" evidence="5">
    <location>
        <begin position="10"/>
        <end position="516"/>
    </location>
</feature>
<protein>
    <submittedName>
        <fullName evidence="6">3-oxosteroid 1-dehydrogenase</fullName>
    </submittedName>
</protein>
<evidence type="ECO:0000256" key="1">
    <source>
        <dbReference type="ARBA" id="ARBA00001974"/>
    </source>
</evidence>
<dbReference type="EMBL" id="BAAAMY010000010">
    <property type="protein sequence ID" value="GAA1928764.1"/>
    <property type="molecule type" value="Genomic_DNA"/>
</dbReference>
<comment type="cofactor">
    <cofactor evidence="1">
        <name>FAD</name>
        <dbReference type="ChEBI" id="CHEBI:57692"/>
    </cofactor>
</comment>
<dbReference type="Gene3D" id="3.90.700.10">
    <property type="entry name" value="Succinate dehydrogenase/fumarate reductase flavoprotein, catalytic domain"/>
    <property type="match status" value="1"/>
</dbReference>
<keyword evidence="2" id="KW-0285">Flavoprotein</keyword>
<gene>
    <name evidence="6" type="primary">kstD</name>
    <name evidence="6" type="ORF">GCM10009737_33330</name>
</gene>
<dbReference type="RefSeq" id="WP_344008769.1">
    <property type="nucleotide sequence ID" value="NZ_BAAAMY010000010.1"/>
</dbReference>
<dbReference type="Proteomes" id="UP001501612">
    <property type="component" value="Unassembled WGS sequence"/>
</dbReference>
<sequence>MTGPDKDEYDVVCVGGGLGGLAGAIRAHDLGARVLVLERSTMVGGVAAYSGGWCWAGANHLDEASGGGDTLEATETYLDHVQGEGRPVDRPARRAYLESAVAATRSLAEAGVPFTPVRRASDLYGPGPGSTTEGRLFECVVPGAELGAWRGRLRPSVYYRTGVSRDEFHHVLGGDVAARLALAREREGDDLLTHGLGLAAAFVREALVRRGVECCLEHRVSRLLTERDGGVDRVVGVVAEGPAGPVEVRARRGVLLAVGGYGNAPDAAELEDLPELIEAAPPVVAGDGLALGQQVGATVVRGADPFVVLGARFDEAVHPGTDEPLYSQLLENLGFPHSLVVNRDGERFGDESYYGALIRGIRTYDAARKRWRNFPCWLVVDDRFRRQYPLGPLAPGDPYPEAVTTADTLEELAERTGIDPVGLAATVDRFNRFAEVGHDEDFERGHLPFAQAAYGDPRYPHPNLGPVSTGPFHALPLRVLGVGLSSLGLAVDADARVLRRDGSSVTGLYASGNAAATRELKGYVTGLANTRNFTYAWCAANHMVGHPTGAATRGAPARPTSEPKE</sequence>